<organism evidence="2 3">
    <name type="scientific">Rozella allomycis (strain CSF55)</name>
    <dbReference type="NCBI Taxonomy" id="988480"/>
    <lineage>
        <taxon>Eukaryota</taxon>
        <taxon>Fungi</taxon>
        <taxon>Fungi incertae sedis</taxon>
        <taxon>Cryptomycota</taxon>
        <taxon>Cryptomycota incertae sedis</taxon>
        <taxon>Rozella</taxon>
    </lineage>
</organism>
<reference evidence="3" key="1">
    <citation type="journal article" date="2018" name="Nat. Microbiol.">
        <title>Leveraging single-cell genomics to expand the fungal tree of life.</title>
        <authorList>
            <person name="Ahrendt S.R."/>
            <person name="Quandt C.A."/>
            <person name="Ciobanu D."/>
            <person name="Clum A."/>
            <person name="Salamov A."/>
            <person name="Andreopoulos B."/>
            <person name="Cheng J.F."/>
            <person name="Woyke T."/>
            <person name="Pelin A."/>
            <person name="Henrissat B."/>
            <person name="Reynolds N.K."/>
            <person name="Benny G.L."/>
            <person name="Smith M.E."/>
            <person name="James T.Y."/>
            <person name="Grigoriev I.V."/>
        </authorList>
    </citation>
    <scope>NUCLEOTIDE SEQUENCE [LARGE SCALE GENOMIC DNA]</scope>
    <source>
        <strain evidence="3">CSF55</strain>
    </source>
</reference>
<name>A0A4P9YQF9_ROZAC</name>
<feature type="compositionally biased region" description="Polar residues" evidence="1">
    <location>
        <begin position="25"/>
        <end position="37"/>
    </location>
</feature>
<dbReference type="Proteomes" id="UP000281549">
    <property type="component" value="Unassembled WGS sequence"/>
</dbReference>
<protein>
    <submittedName>
        <fullName evidence="2">Uncharacterized protein</fullName>
    </submittedName>
</protein>
<dbReference type="EMBL" id="ML004913">
    <property type="protein sequence ID" value="RKP22043.1"/>
    <property type="molecule type" value="Genomic_DNA"/>
</dbReference>
<feature type="compositionally biased region" description="Basic and acidic residues" evidence="1">
    <location>
        <begin position="1"/>
        <end position="17"/>
    </location>
</feature>
<dbReference type="AlphaFoldDB" id="A0A4P9YQF9"/>
<feature type="region of interest" description="Disordered" evidence="1">
    <location>
        <begin position="1"/>
        <end position="37"/>
    </location>
</feature>
<proteinExistence type="predicted"/>
<accession>A0A4P9YQF9</accession>
<evidence type="ECO:0000256" key="1">
    <source>
        <dbReference type="SAM" id="MobiDB-lite"/>
    </source>
</evidence>
<sequence>MTTKVDEKDDNDARKNTDNYLSVPKSEQSTIKKTTPVNDDFEGERNQKKLKINLKERIEEFVKLHIPQLKISLVDLLAKINSMQEKIKEINILVSVGVYLKSFEVEDCGITLEQLLAASNLSISEFLFSLQLVDPEKCEKLDKESENHTNRFNQLQALLDGESAEKKEFLWMLFLCLSSTSIF</sequence>
<gene>
    <name evidence="2" type="ORF">ROZALSC1DRAFT_26588</name>
</gene>
<evidence type="ECO:0000313" key="2">
    <source>
        <dbReference type="EMBL" id="RKP22043.1"/>
    </source>
</evidence>
<evidence type="ECO:0000313" key="3">
    <source>
        <dbReference type="Proteomes" id="UP000281549"/>
    </source>
</evidence>